<dbReference type="GO" id="GO:0006891">
    <property type="term" value="P:intra-Golgi vesicle-mediated transport"/>
    <property type="evidence" value="ECO:0007669"/>
    <property type="project" value="TreeGrafter"/>
</dbReference>
<comment type="subcellular location">
    <subcellularLocation>
        <location evidence="10">Endomembrane system</location>
        <topology evidence="10">Single-pass type IV membrane protein</topology>
    </subcellularLocation>
    <subcellularLocation>
        <location evidence="1">Golgi apparatus membrane</location>
        <topology evidence="1">Single-pass membrane protein</topology>
    </subcellularLocation>
</comment>
<dbReference type="GO" id="GO:0006896">
    <property type="term" value="P:Golgi to vacuole transport"/>
    <property type="evidence" value="ECO:0007669"/>
    <property type="project" value="TreeGrafter"/>
</dbReference>
<reference evidence="18" key="1">
    <citation type="submission" date="2021-11" db="EMBL/GenBank/DDBJ databases">
        <authorList>
            <person name="Schell T."/>
        </authorList>
    </citation>
    <scope>NUCLEOTIDE SEQUENCE</scope>
    <source>
        <strain evidence="18">M5</strain>
    </source>
</reference>
<evidence type="ECO:0000256" key="7">
    <source>
        <dbReference type="ARBA" id="ARBA00023034"/>
    </source>
</evidence>
<dbReference type="InterPro" id="IPR010989">
    <property type="entry name" value="SNARE"/>
</dbReference>
<dbReference type="GO" id="GO:0005484">
    <property type="term" value="F:SNAP receptor activity"/>
    <property type="evidence" value="ECO:0007669"/>
    <property type="project" value="TreeGrafter"/>
</dbReference>
<dbReference type="GO" id="GO:0000149">
    <property type="term" value="F:SNARE binding"/>
    <property type="evidence" value="ECO:0007669"/>
    <property type="project" value="TreeGrafter"/>
</dbReference>
<keyword evidence="3" id="KW-0813">Transport</keyword>
<dbReference type="GO" id="GO:0048280">
    <property type="term" value="P:vesicle fusion with Golgi apparatus"/>
    <property type="evidence" value="ECO:0007669"/>
    <property type="project" value="TreeGrafter"/>
</dbReference>
<dbReference type="GO" id="GO:0006886">
    <property type="term" value="P:intracellular protein transport"/>
    <property type="evidence" value="ECO:0007669"/>
    <property type="project" value="InterPro"/>
</dbReference>
<evidence type="ECO:0000259" key="17">
    <source>
        <dbReference type="Pfam" id="PF05008"/>
    </source>
</evidence>
<dbReference type="GO" id="GO:0005829">
    <property type="term" value="C:cytosol"/>
    <property type="evidence" value="ECO:0007669"/>
    <property type="project" value="GOC"/>
</dbReference>
<dbReference type="SUPFAM" id="SSF47661">
    <property type="entry name" value="t-snare proteins"/>
    <property type="match status" value="1"/>
</dbReference>
<dbReference type="Gene3D" id="1.20.58.400">
    <property type="entry name" value="t-snare proteins"/>
    <property type="match status" value="1"/>
</dbReference>
<dbReference type="GO" id="GO:0000139">
    <property type="term" value="C:Golgi membrane"/>
    <property type="evidence" value="ECO:0007669"/>
    <property type="project" value="UniProtKB-SubCell"/>
</dbReference>
<evidence type="ECO:0000256" key="3">
    <source>
        <dbReference type="ARBA" id="ARBA00022448"/>
    </source>
</evidence>
<dbReference type="Pfam" id="PF12352">
    <property type="entry name" value="V-SNARE_C"/>
    <property type="match status" value="1"/>
</dbReference>
<evidence type="ECO:0000256" key="13">
    <source>
        <dbReference type="ARBA" id="ARBA00081711"/>
    </source>
</evidence>
<evidence type="ECO:0000256" key="12">
    <source>
        <dbReference type="ARBA" id="ARBA00071612"/>
    </source>
</evidence>
<evidence type="ECO:0000256" key="10">
    <source>
        <dbReference type="ARBA" id="ARBA00046280"/>
    </source>
</evidence>
<keyword evidence="9 16" id="KW-0472">Membrane</keyword>
<proteinExistence type="inferred from homology"/>
<evidence type="ECO:0000256" key="1">
    <source>
        <dbReference type="ARBA" id="ARBA00004194"/>
    </source>
</evidence>
<feature type="transmembrane region" description="Helical" evidence="16">
    <location>
        <begin position="193"/>
        <end position="212"/>
    </location>
</feature>
<comment type="subunit">
    <text evidence="11">Interacts with distinct SNARE complexes that contain either STX5 or STX6. Interacts with NAPA and, to a lesser extent, with NAPG. Identified in a complex containing STX6, STX12, VAMP4 and VTI1A.</text>
</comment>
<name>A0A8J2RJT6_9CRUS</name>
<keyword evidence="7" id="KW-0333">Golgi apparatus</keyword>
<accession>A0A8J2RJT6</accession>
<comment type="similarity">
    <text evidence="2">Belongs to the VTI1 family.</text>
</comment>
<comment type="caution">
    <text evidence="18">The sequence shown here is derived from an EMBL/GenBank/DDBJ whole genome shotgun (WGS) entry which is preliminary data.</text>
</comment>
<dbReference type="OrthoDB" id="430637at2759"/>
<dbReference type="GO" id="GO:0012507">
    <property type="term" value="C:ER to Golgi transport vesicle membrane"/>
    <property type="evidence" value="ECO:0007669"/>
    <property type="project" value="TreeGrafter"/>
</dbReference>
<evidence type="ECO:0000313" key="18">
    <source>
        <dbReference type="EMBL" id="CAH0101286.1"/>
    </source>
</evidence>
<evidence type="ECO:0000256" key="8">
    <source>
        <dbReference type="ARBA" id="ARBA00023054"/>
    </source>
</evidence>
<evidence type="ECO:0000256" key="6">
    <source>
        <dbReference type="ARBA" id="ARBA00022989"/>
    </source>
</evidence>
<dbReference type="CDD" id="cd15891">
    <property type="entry name" value="SNARE_Vti1a"/>
    <property type="match status" value="1"/>
</dbReference>
<dbReference type="InterPro" id="IPR007705">
    <property type="entry name" value="Vesicle_trsprt_v-SNARE_N"/>
</dbReference>
<evidence type="ECO:0000256" key="2">
    <source>
        <dbReference type="ARBA" id="ARBA00006108"/>
    </source>
</evidence>
<gene>
    <name evidence="18" type="ORF">DGAL_LOCUS3614</name>
</gene>
<keyword evidence="19" id="KW-1185">Reference proteome</keyword>
<dbReference type="Proteomes" id="UP000789390">
    <property type="component" value="Unassembled WGS sequence"/>
</dbReference>
<evidence type="ECO:0000256" key="5">
    <source>
        <dbReference type="ARBA" id="ARBA00022927"/>
    </source>
</evidence>
<keyword evidence="5" id="KW-0653">Protein transport</keyword>
<sequence length="218" mass="25492">MDSLLKSYEQQFSIITASITAKTATLNGILTVEDRKGAIQQIAREIEETKDILEQMELEIRELDAASKNKYCTRIESYQVELSRLEKEFKSKKISNGREREELIGDDGEDYNDQNQLLINNSEKLERGRNRLEAGFQIAIETEQIGNNILTDLNQQRETIQRTRNRLRETDEELSRSRRLLNRMFGRIIQNRLVFIGLVFLALIFIIITLYIKFRKSS</sequence>
<dbReference type="PANTHER" id="PTHR21230:SF26">
    <property type="entry name" value="VESICLE TRANSPORT THROUGH INTERACTION WITH T-SNARES HOMOLOG 1A"/>
    <property type="match status" value="1"/>
</dbReference>
<dbReference type="GO" id="GO:0031201">
    <property type="term" value="C:SNARE complex"/>
    <property type="evidence" value="ECO:0007669"/>
    <property type="project" value="TreeGrafter"/>
</dbReference>
<dbReference type="GO" id="GO:0042147">
    <property type="term" value="P:retrograde transport, endosome to Golgi"/>
    <property type="evidence" value="ECO:0007669"/>
    <property type="project" value="TreeGrafter"/>
</dbReference>
<dbReference type="GO" id="GO:0031902">
    <property type="term" value="C:late endosome membrane"/>
    <property type="evidence" value="ECO:0007669"/>
    <property type="project" value="TreeGrafter"/>
</dbReference>
<evidence type="ECO:0000256" key="15">
    <source>
        <dbReference type="SAM" id="Coils"/>
    </source>
</evidence>
<keyword evidence="8 15" id="KW-0175">Coiled coil</keyword>
<dbReference type="SUPFAM" id="SSF58038">
    <property type="entry name" value="SNARE fusion complex"/>
    <property type="match status" value="1"/>
</dbReference>
<dbReference type="GO" id="GO:0005789">
    <property type="term" value="C:endoplasmic reticulum membrane"/>
    <property type="evidence" value="ECO:0007669"/>
    <property type="project" value="TreeGrafter"/>
</dbReference>
<organism evidence="18 19">
    <name type="scientific">Daphnia galeata</name>
    <dbReference type="NCBI Taxonomy" id="27404"/>
    <lineage>
        <taxon>Eukaryota</taxon>
        <taxon>Metazoa</taxon>
        <taxon>Ecdysozoa</taxon>
        <taxon>Arthropoda</taxon>
        <taxon>Crustacea</taxon>
        <taxon>Branchiopoda</taxon>
        <taxon>Diplostraca</taxon>
        <taxon>Cladocera</taxon>
        <taxon>Anomopoda</taxon>
        <taxon>Daphniidae</taxon>
        <taxon>Daphnia</taxon>
    </lineage>
</organism>
<dbReference type="GO" id="GO:0016236">
    <property type="term" value="P:macroautophagy"/>
    <property type="evidence" value="ECO:0007669"/>
    <property type="project" value="TreeGrafter"/>
</dbReference>
<keyword evidence="4 16" id="KW-0812">Transmembrane</keyword>
<dbReference type="AlphaFoldDB" id="A0A8J2RJT6"/>
<dbReference type="InterPro" id="IPR038407">
    <property type="entry name" value="v-SNARE_N_sf"/>
</dbReference>
<evidence type="ECO:0000256" key="16">
    <source>
        <dbReference type="SAM" id="Phobius"/>
    </source>
</evidence>
<evidence type="ECO:0000256" key="9">
    <source>
        <dbReference type="ARBA" id="ARBA00023136"/>
    </source>
</evidence>
<dbReference type="EMBL" id="CAKKLH010000056">
    <property type="protein sequence ID" value="CAH0101286.1"/>
    <property type="molecule type" value="Genomic_DNA"/>
</dbReference>
<keyword evidence="6 16" id="KW-1133">Transmembrane helix</keyword>
<evidence type="ECO:0000313" key="19">
    <source>
        <dbReference type="Proteomes" id="UP000789390"/>
    </source>
</evidence>
<feature type="coiled-coil region" evidence="15">
    <location>
        <begin position="39"/>
        <end position="95"/>
    </location>
</feature>
<protein>
    <recommendedName>
        <fullName evidence="12">Vesicle transport through interaction with t-SNAREs homolog 1A</fullName>
    </recommendedName>
    <alternativeName>
        <fullName evidence="14">Vesicle transport v-SNARE protein Vti1-like 2</fullName>
    </alternativeName>
    <alternativeName>
        <fullName evidence="13">Vti1-rp2</fullName>
    </alternativeName>
</protein>
<evidence type="ECO:0000256" key="4">
    <source>
        <dbReference type="ARBA" id="ARBA00022692"/>
    </source>
</evidence>
<dbReference type="Gene3D" id="1.20.5.110">
    <property type="match status" value="1"/>
</dbReference>
<evidence type="ECO:0000256" key="14">
    <source>
        <dbReference type="ARBA" id="ARBA00082368"/>
    </source>
</evidence>
<evidence type="ECO:0000256" key="11">
    <source>
        <dbReference type="ARBA" id="ARBA00065755"/>
    </source>
</evidence>
<dbReference type="Pfam" id="PF05008">
    <property type="entry name" value="V-SNARE"/>
    <property type="match status" value="1"/>
</dbReference>
<dbReference type="FunFam" id="1.20.5.110:FF:000078">
    <property type="entry name" value="Vesicle transport through interaction with t-SNAREs 1A"/>
    <property type="match status" value="1"/>
</dbReference>
<feature type="coiled-coil region" evidence="15">
    <location>
        <begin position="150"/>
        <end position="180"/>
    </location>
</feature>
<dbReference type="PANTHER" id="PTHR21230">
    <property type="entry name" value="VESICLE TRANSPORT V-SNARE PROTEIN VTI1-RELATED"/>
    <property type="match status" value="1"/>
</dbReference>
<feature type="domain" description="Vesicle transport v-SNARE N-terminal" evidence="17">
    <location>
        <begin position="1"/>
        <end position="92"/>
    </location>
</feature>
<dbReference type="FunFam" id="1.20.58.400:FF:000001">
    <property type="entry name" value="Vesicle transport through interaction with t-SNAREs homolog 1A"/>
    <property type="match status" value="1"/>
</dbReference>